<dbReference type="PANTHER" id="PTHR43080">
    <property type="entry name" value="CBS DOMAIN-CONTAINING PROTEIN CBSX3, MITOCHONDRIAL"/>
    <property type="match status" value="1"/>
</dbReference>
<sequence length="147" mass="16225">MLVERTLPPARDRLALIDNDAPVTQAAELMSKPHTDLVVVCGRDGEMVGVLTKTDIVGQIRQCTGCGCAAQVESIMTRDVVACRPEDHLKDVWATMMRHGLQRVPVVDGGRRPLGILYARDALQSLLGEVEHEEALLRDYVMCVGYR</sequence>
<keyword evidence="1 2" id="KW-0129">CBS domain</keyword>
<evidence type="ECO:0000259" key="3">
    <source>
        <dbReference type="PROSITE" id="PS51371"/>
    </source>
</evidence>
<feature type="domain" description="CBS" evidence="3">
    <location>
        <begin position="9"/>
        <end position="66"/>
    </location>
</feature>
<dbReference type="Gene3D" id="3.10.580.10">
    <property type="entry name" value="CBS-domain"/>
    <property type="match status" value="1"/>
</dbReference>
<dbReference type="PROSITE" id="PS51371">
    <property type="entry name" value="CBS"/>
    <property type="match status" value="2"/>
</dbReference>
<dbReference type="EMBL" id="JAELXT010000007">
    <property type="protein sequence ID" value="MBJ6125550.1"/>
    <property type="molecule type" value="Genomic_DNA"/>
</dbReference>
<reference evidence="5" key="1">
    <citation type="submission" date="2020-12" db="EMBL/GenBank/DDBJ databases">
        <title>Hymenobacter sp.</title>
        <authorList>
            <person name="Kim M.K."/>
        </authorList>
    </citation>
    <scope>NUCLEOTIDE SEQUENCE [LARGE SCALE GENOMIC DNA]</scope>
    <source>
        <strain evidence="5">BT325</strain>
    </source>
</reference>
<evidence type="ECO:0000313" key="4">
    <source>
        <dbReference type="EMBL" id="MBJ6125550.1"/>
    </source>
</evidence>
<protein>
    <submittedName>
        <fullName evidence="4">CBS domain-containing protein</fullName>
    </submittedName>
</protein>
<dbReference type="CDD" id="cd02205">
    <property type="entry name" value="CBS_pair_SF"/>
    <property type="match status" value="1"/>
</dbReference>
<organism evidence="4 5">
    <name type="scientific">Microvirga splendida</name>
    <dbReference type="NCBI Taxonomy" id="2795727"/>
    <lineage>
        <taxon>Bacteria</taxon>
        <taxon>Pseudomonadati</taxon>
        <taxon>Pseudomonadota</taxon>
        <taxon>Alphaproteobacteria</taxon>
        <taxon>Hyphomicrobiales</taxon>
        <taxon>Methylobacteriaceae</taxon>
        <taxon>Microvirga</taxon>
    </lineage>
</organism>
<dbReference type="InterPro" id="IPR000644">
    <property type="entry name" value="CBS_dom"/>
</dbReference>
<gene>
    <name evidence="4" type="ORF">JAO75_09005</name>
</gene>
<name>A0ABS0Y0J5_9HYPH</name>
<feature type="domain" description="CBS" evidence="3">
    <location>
        <begin position="76"/>
        <end position="134"/>
    </location>
</feature>
<dbReference type="InterPro" id="IPR051257">
    <property type="entry name" value="Diverse_CBS-Domain"/>
</dbReference>
<evidence type="ECO:0000256" key="1">
    <source>
        <dbReference type="ARBA" id="ARBA00023122"/>
    </source>
</evidence>
<dbReference type="InterPro" id="IPR046342">
    <property type="entry name" value="CBS_dom_sf"/>
</dbReference>
<dbReference type="Pfam" id="PF00571">
    <property type="entry name" value="CBS"/>
    <property type="match status" value="2"/>
</dbReference>
<dbReference type="RefSeq" id="WP_199048476.1">
    <property type="nucleotide sequence ID" value="NZ_JAELXT010000007.1"/>
</dbReference>
<dbReference type="SUPFAM" id="SSF54631">
    <property type="entry name" value="CBS-domain pair"/>
    <property type="match status" value="1"/>
</dbReference>
<dbReference type="SMART" id="SM00116">
    <property type="entry name" value="CBS"/>
    <property type="match status" value="2"/>
</dbReference>
<proteinExistence type="predicted"/>
<evidence type="ECO:0000256" key="2">
    <source>
        <dbReference type="PROSITE-ProRule" id="PRU00703"/>
    </source>
</evidence>
<accession>A0ABS0Y0J5</accession>
<dbReference type="PANTHER" id="PTHR43080:SF2">
    <property type="entry name" value="CBS DOMAIN-CONTAINING PROTEIN"/>
    <property type="match status" value="1"/>
</dbReference>
<comment type="caution">
    <text evidence="4">The sequence shown here is derived from an EMBL/GenBank/DDBJ whole genome shotgun (WGS) entry which is preliminary data.</text>
</comment>
<keyword evidence="5" id="KW-1185">Reference proteome</keyword>
<evidence type="ECO:0000313" key="5">
    <source>
        <dbReference type="Proteomes" id="UP000620670"/>
    </source>
</evidence>
<dbReference type="Proteomes" id="UP000620670">
    <property type="component" value="Unassembled WGS sequence"/>
</dbReference>